<dbReference type="InterPro" id="IPR009014">
    <property type="entry name" value="Transketo_C/PFOR_II"/>
</dbReference>
<accession>A0A565CKG7</accession>
<keyword evidence="10" id="KW-0784">Thiamine biosynthesis</keyword>
<dbReference type="Proteomes" id="UP000489600">
    <property type="component" value="Unassembled WGS sequence"/>
</dbReference>
<feature type="domain" description="Transketolase-like pyrimidine-binding" evidence="14">
    <location>
        <begin position="378"/>
        <end position="543"/>
    </location>
</feature>
<keyword evidence="16" id="KW-1185">Reference proteome</keyword>
<evidence type="ECO:0000256" key="7">
    <source>
        <dbReference type="ARBA" id="ARBA00022679"/>
    </source>
</evidence>
<dbReference type="PANTHER" id="PTHR43322">
    <property type="entry name" value="1-D-DEOXYXYLULOSE 5-PHOSPHATE SYNTHASE-RELATED"/>
    <property type="match status" value="1"/>
</dbReference>
<dbReference type="SUPFAM" id="SSF52518">
    <property type="entry name" value="Thiamin diphosphate-binding fold (THDP-binding)"/>
    <property type="match status" value="2"/>
</dbReference>
<dbReference type="NCBIfam" id="NF003933">
    <property type="entry name" value="PRK05444.2-2"/>
    <property type="match status" value="1"/>
</dbReference>
<dbReference type="GO" id="GO:0019288">
    <property type="term" value="P:isopentenyl diphosphate biosynthetic process, methylerythritol 4-phosphate pathway"/>
    <property type="evidence" value="ECO:0007669"/>
    <property type="project" value="UniProtKB-ARBA"/>
</dbReference>
<evidence type="ECO:0000256" key="6">
    <source>
        <dbReference type="ARBA" id="ARBA00013150"/>
    </source>
</evidence>
<comment type="similarity">
    <text evidence="4">Belongs to the transketolase family. DXPS subfamily.</text>
</comment>
<keyword evidence="7" id="KW-0808">Transferase</keyword>
<dbReference type="GO" id="GO:0009228">
    <property type="term" value="P:thiamine biosynthetic process"/>
    <property type="evidence" value="ECO:0007669"/>
    <property type="project" value="UniProtKB-KW"/>
</dbReference>
<dbReference type="InterPro" id="IPR005475">
    <property type="entry name" value="Transketolase-like_Pyr-bd"/>
</dbReference>
<evidence type="ECO:0000256" key="5">
    <source>
        <dbReference type="ARBA" id="ARBA00011738"/>
    </source>
</evidence>
<dbReference type="EC" id="2.2.1.7" evidence="6"/>
<dbReference type="CDD" id="cd07033">
    <property type="entry name" value="TPP_PYR_DXS_TK_like"/>
    <property type="match status" value="1"/>
</dbReference>
<dbReference type="Gene3D" id="3.40.50.970">
    <property type="match status" value="2"/>
</dbReference>
<evidence type="ECO:0000256" key="11">
    <source>
        <dbReference type="ARBA" id="ARBA00023052"/>
    </source>
</evidence>
<comment type="subunit">
    <text evidence="5">Homodimer.</text>
</comment>
<comment type="catalytic activity">
    <reaction evidence="13">
        <text>D-glyceraldehyde 3-phosphate + pyruvate + H(+) = 1-deoxy-D-xylulose 5-phosphate + CO2</text>
        <dbReference type="Rhea" id="RHEA:12605"/>
        <dbReference type="ChEBI" id="CHEBI:15361"/>
        <dbReference type="ChEBI" id="CHEBI:15378"/>
        <dbReference type="ChEBI" id="CHEBI:16526"/>
        <dbReference type="ChEBI" id="CHEBI:57792"/>
        <dbReference type="ChEBI" id="CHEBI:59776"/>
        <dbReference type="EC" id="2.2.1.7"/>
    </reaction>
    <physiologicalReaction direction="left-to-right" evidence="13">
        <dbReference type="Rhea" id="RHEA:12606"/>
    </physiologicalReaction>
</comment>
<dbReference type="Pfam" id="PF13292">
    <property type="entry name" value="DXP_synthase_N"/>
    <property type="match status" value="1"/>
</dbReference>
<evidence type="ECO:0000256" key="4">
    <source>
        <dbReference type="ARBA" id="ARBA00011081"/>
    </source>
</evidence>
<evidence type="ECO:0000256" key="8">
    <source>
        <dbReference type="ARBA" id="ARBA00022723"/>
    </source>
</evidence>
<dbReference type="SMART" id="SM00861">
    <property type="entry name" value="Transket_pyr"/>
    <property type="match status" value="1"/>
</dbReference>
<sequence length="698" mass="76185">MGSASIGYPFGISSRFDGKFNSRSEITVSSLPCKVDVSRNSFSSASSSTHKELSNARVCSLPNTDEYCDEKTETPILDSIETPSLLKNLSVKELKQLADEIRTELLSVLWKTQNSMNPSLAAIELTLALHYVFRAPVDKILWDAVEQTYAHKVLTGRWSAISSRQKNGISEVTSRSESEYDSFGTGHGCNSISAGLGLAVARDIKGKRDRVVAVIDNVTITAGQACEAMSNAGYLDSNMIVILNDNRHSLHPNMEEGCKASISALSSIMSKIQSSQIFRKFRELAKAMTKKIGKGMYEWAAKIDEYARGMVGPTGATLFEELGLYYIGPVDGHNIEDLVCVLREVASLDSMGPVLVHVITEENRDTKTGNKIVVKDRRTYSDCFVEALVMEAEKDRDIVVVHAGMQMDRSLVTFQERFPDRFFNVGMAEQHAVTFSAGLSSGGLKPFCVIPSAFLQRAYDQVVHDVDRQRKAVRFVITSAGLVGSDGPVQCGAFDIAFMSSLPNMISMAPSDEDELVNMVATAAYVTDLPVCFRFPRGSIVKRNYLVPIGLPIEIGKGRVLVEGQDVAFLGYGAMVQNCLNAHSLLSKLGLNVTVADARFCKPLDIKLVRDLCQNHKFLITVEEGCVGGFGSHVAQFIALDGQLDGNIKWRPIVLPDGYIEEASPNEQLALAGLTGHHIAATALSLLGRTREALLLMS</sequence>
<evidence type="ECO:0000313" key="16">
    <source>
        <dbReference type="Proteomes" id="UP000489600"/>
    </source>
</evidence>
<dbReference type="InterPro" id="IPR033248">
    <property type="entry name" value="Transketolase_C"/>
</dbReference>
<evidence type="ECO:0000256" key="2">
    <source>
        <dbReference type="ARBA" id="ARBA00001964"/>
    </source>
</evidence>
<organism evidence="15 16">
    <name type="scientific">Arabis nemorensis</name>
    <dbReference type="NCBI Taxonomy" id="586526"/>
    <lineage>
        <taxon>Eukaryota</taxon>
        <taxon>Viridiplantae</taxon>
        <taxon>Streptophyta</taxon>
        <taxon>Embryophyta</taxon>
        <taxon>Tracheophyta</taxon>
        <taxon>Spermatophyta</taxon>
        <taxon>Magnoliopsida</taxon>
        <taxon>eudicotyledons</taxon>
        <taxon>Gunneridae</taxon>
        <taxon>Pentapetalae</taxon>
        <taxon>rosids</taxon>
        <taxon>malvids</taxon>
        <taxon>Brassicales</taxon>
        <taxon>Brassicaceae</taxon>
        <taxon>Arabideae</taxon>
        <taxon>Arabis</taxon>
    </lineage>
</organism>
<keyword evidence="8" id="KW-0479">Metal-binding</keyword>
<dbReference type="Pfam" id="PF02780">
    <property type="entry name" value="Transketolase_C"/>
    <property type="match status" value="1"/>
</dbReference>
<comment type="cofactor">
    <cofactor evidence="2">
        <name>thiamine diphosphate</name>
        <dbReference type="ChEBI" id="CHEBI:58937"/>
    </cofactor>
</comment>
<keyword evidence="11" id="KW-0786">Thiamine pyrophosphate</keyword>
<protein>
    <recommendedName>
        <fullName evidence="6">1-deoxy-D-xylulose-5-phosphate synthase</fullName>
        <ecNumber evidence="6">2.2.1.7</ecNumber>
    </recommendedName>
</protein>
<evidence type="ECO:0000259" key="14">
    <source>
        <dbReference type="SMART" id="SM00861"/>
    </source>
</evidence>
<evidence type="ECO:0000256" key="3">
    <source>
        <dbReference type="ARBA" id="ARBA00004980"/>
    </source>
</evidence>
<proteinExistence type="inferred from homology"/>
<dbReference type="Gene3D" id="3.40.50.920">
    <property type="match status" value="1"/>
</dbReference>
<dbReference type="InterPro" id="IPR029061">
    <property type="entry name" value="THDP-binding"/>
</dbReference>
<evidence type="ECO:0000256" key="1">
    <source>
        <dbReference type="ARBA" id="ARBA00001946"/>
    </source>
</evidence>
<dbReference type="CDD" id="cd02007">
    <property type="entry name" value="TPP_DXS"/>
    <property type="match status" value="1"/>
</dbReference>
<evidence type="ECO:0000313" key="15">
    <source>
        <dbReference type="EMBL" id="VVB14072.1"/>
    </source>
</evidence>
<keyword evidence="9" id="KW-0460">Magnesium</keyword>
<dbReference type="NCBIfam" id="TIGR00204">
    <property type="entry name" value="dxs"/>
    <property type="match status" value="1"/>
</dbReference>
<evidence type="ECO:0000256" key="10">
    <source>
        <dbReference type="ARBA" id="ARBA00022977"/>
    </source>
</evidence>
<dbReference type="OrthoDB" id="10266385at2759"/>
<evidence type="ECO:0000256" key="9">
    <source>
        <dbReference type="ARBA" id="ARBA00022842"/>
    </source>
</evidence>
<dbReference type="UniPathway" id="UPA00064">
    <property type="reaction ID" value="UER00091"/>
</dbReference>
<comment type="pathway">
    <text evidence="3">Metabolic intermediate biosynthesis; 1-deoxy-D-xylulose 5-phosphate biosynthesis; 1-deoxy-D-xylulose 5-phosphate from D-glyceraldehyde 3-phosphate and pyruvate: step 1/1.</text>
</comment>
<evidence type="ECO:0000256" key="12">
    <source>
        <dbReference type="ARBA" id="ARBA00023229"/>
    </source>
</evidence>
<keyword evidence="12" id="KW-0414">Isoprene biosynthesis</keyword>
<dbReference type="GO" id="GO:0008661">
    <property type="term" value="F:1-deoxy-D-xylulose-5-phosphate synthase activity"/>
    <property type="evidence" value="ECO:0007669"/>
    <property type="project" value="UniProtKB-EC"/>
</dbReference>
<dbReference type="FunFam" id="3.40.50.970:FF:000005">
    <property type="entry name" value="1-deoxy-D-xylulose-5-phosphate synthase"/>
    <property type="match status" value="1"/>
</dbReference>
<gene>
    <name evidence="15" type="ORF">ANE_LOCUS24516</name>
</gene>
<comment type="cofactor">
    <cofactor evidence="1">
        <name>Mg(2+)</name>
        <dbReference type="ChEBI" id="CHEBI:18420"/>
    </cofactor>
</comment>
<dbReference type="InterPro" id="IPR005477">
    <property type="entry name" value="Dxylulose-5-P_synthase"/>
</dbReference>
<name>A0A565CKG7_9BRAS</name>
<dbReference type="GO" id="GO:0016114">
    <property type="term" value="P:terpenoid biosynthetic process"/>
    <property type="evidence" value="ECO:0007669"/>
    <property type="project" value="InterPro"/>
</dbReference>
<dbReference type="AlphaFoldDB" id="A0A565CKG7"/>
<dbReference type="PANTHER" id="PTHR43322:SF3">
    <property type="entry name" value="1-DEOXY-D-XYLULOSE-5-PHOSPHATE SYNTHASE"/>
    <property type="match status" value="1"/>
</dbReference>
<dbReference type="FunFam" id="3.40.50.920:FF:000002">
    <property type="entry name" value="1-deoxy-D-xylulose-5-phosphate synthase"/>
    <property type="match status" value="1"/>
</dbReference>
<dbReference type="EMBL" id="CABITT030000008">
    <property type="protein sequence ID" value="VVB14072.1"/>
    <property type="molecule type" value="Genomic_DNA"/>
</dbReference>
<comment type="caution">
    <text evidence="15">The sequence shown here is derived from an EMBL/GenBank/DDBJ whole genome shotgun (WGS) entry which is preliminary data.</text>
</comment>
<dbReference type="SUPFAM" id="SSF52922">
    <property type="entry name" value="TK C-terminal domain-like"/>
    <property type="match status" value="1"/>
</dbReference>
<reference evidence="15" key="1">
    <citation type="submission" date="2019-07" db="EMBL/GenBank/DDBJ databases">
        <authorList>
            <person name="Dittberner H."/>
        </authorList>
    </citation>
    <scope>NUCLEOTIDE SEQUENCE [LARGE SCALE GENOMIC DNA]</scope>
</reference>
<dbReference type="GO" id="GO:0046872">
    <property type="term" value="F:metal ion binding"/>
    <property type="evidence" value="ECO:0007669"/>
    <property type="project" value="UniProtKB-KW"/>
</dbReference>
<dbReference type="Pfam" id="PF02779">
    <property type="entry name" value="Transket_pyr"/>
    <property type="match status" value="1"/>
</dbReference>
<evidence type="ECO:0000256" key="13">
    <source>
        <dbReference type="ARBA" id="ARBA00050872"/>
    </source>
</evidence>